<dbReference type="GO" id="GO:0005886">
    <property type="term" value="C:plasma membrane"/>
    <property type="evidence" value="ECO:0007669"/>
    <property type="project" value="TreeGrafter"/>
</dbReference>
<dbReference type="KEGG" id="pseo:OM33_19380"/>
<dbReference type="AlphaFoldDB" id="A0A0A7EKL1"/>
<feature type="transmembrane region" description="Helical" evidence="2">
    <location>
        <begin position="140"/>
        <end position="158"/>
    </location>
</feature>
<accession>A0A0A7EKL1</accession>
<dbReference type="InterPro" id="IPR002528">
    <property type="entry name" value="MATE_fam"/>
</dbReference>
<dbReference type="eggNOG" id="COG0534">
    <property type="taxonomic scope" value="Bacteria"/>
</dbReference>
<dbReference type="Proteomes" id="UP000030341">
    <property type="component" value="Chromosome 2"/>
</dbReference>
<feature type="transmembrane region" description="Helical" evidence="2">
    <location>
        <begin position="393"/>
        <end position="412"/>
    </location>
</feature>
<dbReference type="GO" id="GO:0042910">
    <property type="term" value="F:xenobiotic transmembrane transporter activity"/>
    <property type="evidence" value="ECO:0007669"/>
    <property type="project" value="InterPro"/>
</dbReference>
<evidence type="ECO:0000256" key="1">
    <source>
        <dbReference type="ARBA" id="ARBA00022448"/>
    </source>
</evidence>
<feature type="transmembrane region" description="Helical" evidence="2">
    <location>
        <begin position="170"/>
        <end position="192"/>
    </location>
</feature>
<dbReference type="STRING" id="1348114.OM33_19380"/>
<dbReference type="PANTHER" id="PTHR43298">
    <property type="entry name" value="MULTIDRUG RESISTANCE PROTEIN NORM-RELATED"/>
    <property type="match status" value="1"/>
</dbReference>
<evidence type="ECO:0000256" key="2">
    <source>
        <dbReference type="SAM" id="Phobius"/>
    </source>
</evidence>
<dbReference type="Pfam" id="PF01554">
    <property type="entry name" value="MatE"/>
    <property type="match status" value="1"/>
</dbReference>
<keyword evidence="2" id="KW-0812">Transmembrane</keyword>
<dbReference type="HOGENOM" id="CLU_590339_0_0_6"/>
<dbReference type="GO" id="GO:0015297">
    <property type="term" value="F:antiporter activity"/>
    <property type="evidence" value="ECO:0007669"/>
    <property type="project" value="InterPro"/>
</dbReference>
<protein>
    <recommendedName>
        <fullName evidence="5">Multidrug transporter MatE</fullName>
    </recommendedName>
</protein>
<keyword evidence="2" id="KW-1133">Transmembrane helix</keyword>
<feature type="transmembrane region" description="Helical" evidence="2">
    <location>
        <begin position="360"/>
        <end position="381"/>
    </location>
</feature>
<organism evidence="3 4">
    <name type="scientific">Pseudoalteromonas piratica</name>
    <dbReference type="NCBI Taxonomy" id="1348114"/>
    <lineage>
        <taxon>Bacteria</taxon>
        <taxon>Pseudomonadati</taxon>
        <taxon>Pseudomonadota</taxon>
        <taxon>Gammaproteobacteria</taxon>
        <taxon>Alteromonadales</taxon>
        <taxon>Pseudoalteromonadaceae</taxon>
        <taxon>Pseudoalteromonas</taxon>
    </lineage>
</organism>
<name>A0A0A7EKL1_9GAMM</name>
<feature type="transmembrane region" description="Helical" evidence="2">
    <location>
        <begin position="24"/>
        <end position="44"/>
    </location>
</feature>
<proteinExistence type="predicted"/>
<feature type="transmembrane region" description="Helical" evidence="2">
    <location>
        <begin position="56"/>
        <end position="77"/>
    </location>
</feature>
<dbReference type="OrthoDB" id="6291398at2"/>
<evidence type="ECO:0000313" key="4">
    <source>
        <dbReference type="Proteomes" id="UP000030341"/>
    </source>
</evidence>
<feature type="transmembrane region" description="Helical" evidence="2">
    <location>
        <begin position="89"/>
        <end position="111"/>
    </location>
</feature>
<evidence type="ECO:0000313" key="3">
    <source>
        <dbReference type="EMBL" id="AIY67220.1"/>
    </source>
</evidence>
<feature type="transmembrane region" description="Helical" evidence="2">
    <location>
        <begin position="320"/>
        <end position="340"/>
    </location>
</feature>
<feature type="transmembrane region" description="Helical" evidence="2">
    <location>
        <begin position="246"/>
        <end position="266"/>
    </location>
</feature>
<feature type="transmembrane region" description="Helical" evidence="2">
    <location>
        <begin position="418"/>
        <end position="435"/>
    </location>
</feature>
<keyword evidence="1" id="KW-0813">Transport</keyword>
<dbReference type="PANTHER" id="PTHR43298:SF2">
    <property type="entry name" value="FMN_FAD EXPORTER YEEO-RELATED"/>
    <property type="match status" value="1"/>
</dbReference>
<reference evidence="3 4" key="1">
    <citation type="submission" date="2014-11" db="EMBL/GenBank/DDBJ databases">
        <title>Complete Genome Sequence of Pseudoalteromonas sp. Strain OCN003 Isolated from Kaneohe Bay, Oahu, Hawaii.</title>
        <authorList>
            <person name="Beurmann S."/>
            <person name="Videau P."/>
            <person name="Ushijima B."/>
            <person name="Smith A.M."/>
            <person name="Aeby G.S."/>
            <person name="Callahan S.M."/>
            <person name="Belcaid M."/>
        </authorList>
    </citation>
    <scope>NUCLEOTIDE SEQUENCE [LARGE SCALE GENOMIC DNA]</scope>
    <source>
        <strain evidence="3 4">OCN003</strain>
    </source>
</reference>
<keyword evidence="4" id="KW-1185">Reference proteome</keyword>
<feature type="transmembrane region" description="Helical" evidence="2">
    <location>
        <begin position="286"/>
        <end position="308"/>
    </location>
</feature>
<dbReference type="RefSeq" id="WP_040136026.1">
    <property type="nucleotide sequence ID" value="NZ_CP009889.1"/>
</dbReference>
<keyword evidence="2" id="KW-0472">Membrane</keyword>
<sequence length="463" mass="52347">MQQANHHPFLVNSPWRAIVNSSSLLMPAIFMLLLFDVLESSLIATHNDNSLSLFGYFLPLVISMNAVAISIAVRSNMILVKEQHHQKSFIPTLFIFTFCVTSVLLLLMYFFKDSYSELVNLNNWLLQFNQAELAHYQSEIALFYEYKIASFLPLVLVWQSSSMMRALGWCHFSAMYLLAWMTSKTLLLLLVINSQSLTLISDLAQLHFVVDSCFALLAMAIFIVYKRIDFKVICLKTLFSDKRISLLLTLQQLAPALSVFILTIFMSRIGTEYIGAFAIVFRLEMLFLALPMVFTASVPALVGINYWAKQITRCKQIISHVLISLLLVQSLISILLLIFKSDVLFFLCPDCEQKRVILNYLNYVPLTYFFLAVALLAPSCLNAIGCVQEASKVILIHRLVSVPLLGLGGVYFAGSQGLFIGLSLAHAFIGLYVLYRYKKQVNIRLREQNQSNNTAIKQGPAIN</sequence>
<feature type="transmembrane region" description="Helical" evidence="2">
    <location>
        <begin position="204"/>
        <end position="225"/>
    </location>
</feature>
<evidence type="ECO:0008006" key="5">
    <source>
        <dbReference type="Google" id="ProtNLM"/>
    </source>
</evidence>
<dbReference type="InterPro" id="IPR050222">
    <property type="entry name" value="MATE_MdtK"/>
</dbReference>
<dbReference type="EMBL" id="CP009889">
    <property type="protein sequence ID" value="AIY67220.1"/>
    <property type="molecule type" value="Genomic_DNA"/>
</dbReference>
<gene>
    <name evidence="3" type="ORF">OM33_19380</name>
</gene>